<keyword evidence="6" id="KW-1185">Reference proteome</keyword>
<evidence type="ECO:0000313" key="5">
    <source>
        <dbReference type="EMBL" id="CAI8053161.1"/>
    </source>
</evidence>
<keyword evidence="4" id="KW-0100">Branched-chain amino acid biosynthesis</keyword>
<dbReference type="InterPro" id="IPR036038">
    <property type="entry name" value="Aminotransferase-like"/>
</dbReference>
<keyword evidence="4" id="KW-0028">Amino-acid biosynthesis</keyword>
<dbReference type="GO" id="GO:0004084">
    <property type="term" value="F:branched-chain-amino-acid transaminase activity"/>
    <property type="evidence" value="ECO:0007669"/>
    <property type="project" value="InterPro"/>
</dbReference>
<comment type="similarity">
    <text evidence="2">Belongs to the class-IV pyridoxal-phosphate-dependent aminotransferase family.</text>
</comment>
<dbReference type="Proteomes" id="UP001174909">
    <property type="component" value="Unassembled WGS sequence"/>
</dbReference>
<evidence type="ECO:0000256" key="3">
    <source>
        <dbReference type="ARBA" id="ARBA00022898"/>
    </source>
</evidence>
<dbReference type="SUPFAM" id="SSF56752">
    <property type="entry name" value="D-aminoacid aminotransferase-like PLP-dependent enzymes"/>
    <property type="match status" value="1"/>
</dbReference>
<keyword evidence="5" id="KW-0032">Aminotransferase</keyword>
<name>A0AA35TSW2_GEOBA</name>
<reference evidence="5" key="1">
    <citation type="submission" date="2023-03" db="EMBL/GenBank/DDBJ databases">
        <authorList>
            <person name="Steffen K."/>
            <person name="Cardenas P."/>
        </authorList>
    </citation>
    <scope>NUCLEOTIDE SEQUENCE</scope>
</reference>
<comment type="caution">
    <text evidence="5">The sequence shown here is derived from an EMBL/GenBank/DDBJ whole genome shotgun (WGS) entry which is preliminary data.</text>
</comment>
<evidence type="ECO:0000256" key="1">
    <source>
        <dbReference type="ARBA" id="ARBA00001933"/>
    </source>
</evidence>
<sequence>MALIHTPTPDSFLDGITRRTVIELAEKRGYEVVERAVMPDEIAKSDEIFLTGTAAEVTPVGAIDDHNFQVGRSPAP</sequence>
<dbReference type="Pfam" id="PF01063">
    <property type="entry name" value="Aminotran_4"/>
    <property type="match status" value="1"/>
</dbReference>
<gene>
    <name evidence="5" type="ORF">GBAR_LOCUS29076</name>
</gene>
<evidence type="ECO:0000256" key="2">
    <source>
        <dbReference type="ARBA" id="ARBA00009320"/>
    </source>
</evidence>
<evidence type="ECO:0000256" key="4">
    <source>
        <dbReference type="ARBA" id="ARBA00023304"/>
    </source>
</evidence>
<accession>A0AA35TSW2</accession>
<dbReference type="GO" id="GO:0009082">
    <property type="term" value="P:branched-chain amino acid biosynthetic process"/>
    <property type="evidence" value="ECO:0007669"/>
    <property type="project" value="UniProtKB-KW"/>
</dbReference>
<dbReference type="Gene3D" id="3.20.10.10">
    <property type="entry name" value="D-amino Acid Aminotransferase, subunit A, domain 2"/>
    <property type="match status" value="1"/>
</dbReference>
<organism evidence="5 6">
    <name type="scientific">Geodia barretti</name>
    <name type="common">Barrett's horny sponge</name>
    <dbReference type="NCBI Taxonomy" id="519541"/>
    <lineage>
        <taxon>Eukaryota</taxon>
        <taxon>Metazoa</taxon>
        <taxon>Porifera</taxon>
        <taxon>Demospongiae</taxon>
        <taxon>Heteroscleromorpha</taxon>
        <taxon>Tetractinellida</taxon>
        <taxon>Astrophorina</taxon>
        <taxon>Geodiidae</taxon>
        <taxon>Geodia</taxon>
    </lineage>
</organism>
<protein>
    <submittedName>
        <fullName evidence="5">Branched-chain-amino-acid aminotransferase</fullName>
    </submittedName>
</protein>
<dbReference type="EMBL" id="CASHTH010004073">
    <property type="protein sequence ID" value="CAI8053161.1"/>
    <property type="molecule type" value="Genomic_DNA"/>
</dbReference>
<dbReference type="PANTHER" id="PTHR42825">
    <property type="entry name" value="AMINO ACID AMINOTRANSFERASE"/>
    <property type="match status" value="1"/>
</dbReference>
<evidence type="ECO:0000313" key="6">
    <source>
        <dbReference type="Proteomes" id="UP001174909"/>
    </source>
</evidence>
<keyword evidence="5" id="KW-0808">Transferase</keyword>
<dbReference type="InterPro" id="IPR001544">
    <property type="entry name" value="Aminotrans_IV"/>
</dbReference>
<dbReference type="PANTHER" id="PTHR42825:SF2">
    <property type="entry name" value="BRANCHED-CHAIN-AMINO-ACID AMINOTRANSFERASE 3, CHLOROPLASTIC-RELATED"/>
    <property type="match status" value="1"/>
</dbReference>
<dbReference type="InterPro" id="IPR005786">
    <property type="entry name" value="B_amino_transII"/>
</dbReference>
<keyword evidence="3" id="KW-0663">Pyridoxal phosphate</keyword>
<proteinExistence type="inferred from homology"/>
<dbReference type="InterPro" id="IPR043132">
    <property type="entry name" value="BCAT-like_C"/>
</dbReference>
<comment type="cofactor">
    <cofactor evidence="1">
        <name>pyridoxal 5'-phosphate</name>
        <dbReference type="ChEBI" id="CHEBI:597326"/>
    </cofactor>
</comment>
<dbReference type="AlphaFoldDB" id="A0AA35TSW2"/>